<dbReference type="EMBL" id="CAHIKZ030000624">
    <property type="protein sequence ID" value="CAE1229840.1"/>
    <property type="molecule type" value="Genomic_DNA"/>
</dbReference>
<evidence type="ECO:0000256" key="2">
    <source>
        <dbReference type="ARBA" id="ARBA00022490"/>
    </source>
</evidence>
<dbReference type="OrthoDB" id="567787at2759"/>
<evidence type="ECO:0000256" key="5">
    <source>
        <dbReference type="ARBA" id="ARBA00029468"/>
    </source>
</evidence>
<dbReference type="PANTHER" id="PTHR22455">
    <property type="entry name" value="CILIA- AND FLAGELLA-ASSOCIATED PROTEIN 91"/>
    <property type="match status" value="1"/>
</dbReference>
<evidence type="ECO:0000256" key="3">
    <source>
        <dbReference type="ARBA" id="ARBA00023212"/>
    </source>
</evidence>
<sequence>MQHVATDVILASEPPDSLFIPDMAVLQKSSLNSKTKSVYVQTDYRDADVQTDPYTPEYVVHPGSQPEILTLATLSWGRGLPAGVAEVEMIERARAKREWEKTLPPLNDLNQLEKRRQMLEAMELKEWALREQMIEKLQLEQLELLKKLLSDREEKQASITNKRLDKIWTLKQKEKEKRFQKIRLDHIRALRKLHLSKKNVERKFERRDIVKDYINDGSTVFAPLTRNGVFPDSKQNQYVVQSSFLSTYDGLLDLEQTLPDFVTNPRIKVPVTPVKKIGSYIKRKYKQEFELKDIHEKILAGKIPKKVDIKPLRYLVKIEKPKPRPPTPSVEGPSPEMEEKELAVIYLQQLLRGKAIHNMGKQKRQVTLALQRQRQTYEHKENIVHEALSRIEGTTIGNMFDFLSKELIRLQEERRIHAFAMLAERQRRIREAEESGLRQEEERRRREDDEIFKQVVKVHQNTVDTYLEDIILQSVEYTAEKEARTYIQQLANKINDITYEMESKRTQLETEEIVGDLIHNFLLPDVEKDIMREKGYSGTYGQ</sequence>
<dbReference type="InterPro" id="IPR032840">
    <property type="entry name" value="CFAP91_dom"/>
</dbReference>
<evidence type="ECO:0000313" key="8">
    <source>
        <dbReference type="EMBL" id="CAE1229840.1"/>
    </source>
</evidence>
<dbReference type="AlphaFoldDB" id="A0A812BH55"/>
<comment type="subcellular location">
    <subcellularLocation>
        <location evidence="1">Cytoplasm</location>
        <location evidence="1">Cytoskeleton</location>
        <location evidence="1">Cilium axoneme</location>
    </subcellularLocation>
</comment>
<accession>A0A812BH55</accession>
<keyword evidence="2" id="KW-0963">Cytoplasm</keyword>
<dbReference type="InterPro" id="IPR026720">
    <property type="entry name" value="CFAP91"/>
</dbReference>
<gene>
    <name evidence="8" type="ORF">SPHA_17496</name>
</gene>
<comment type="similarity">
    <text evidence="5">Belongs to the CFAP91 family.</text>
</comment>
<keyword evidence="3" id="KW-0206">Cytoskeleton</keyword>
<evidence type="ECO:0000256" key="4">
    <source>
        <dbReference type="ARBA" id="ARBA00023273"/>
    </source>
</evidence>
<keyword evidence="9" id="KW-1185">Reference proteome</keyword>
<evidence type="ECO:0000259" key="7">
    <source>
        <dbReference type="Pfam" id="PF14738"/>
    </source>
</evidence>
<keyword evidence="8" id="KW-0282">Flagellum</keyword>
<keyword evidence="8" id="KW-0969">Cilium</keyword>
<dbReference type="PANTHER" id="PTHR22455:SF10">
    <property type="entry name" value="CILIA- AND FLAGELLA-ASSOCIATED PROTEIN 91"/>
    <property type="match status" value="1"/>
</dbReference>
<reference evidence="8" key="1">
    <citation type="submission" date="2021-01" db="EMBL/GenBank/DDBJ databases">
        <authorList>
            <person name="Li R."/>
            <person name="Bekaert M."/>
        </authorList>
    </citation>
    <scope>NUCLEOTIDE SEQUENCE</scope>
    <source>
        <strain evidence="8">Farmed</strain>
    </source>
</reference>
<comment type="caution">
    <text evidence="8">The sequence shown here is derived from an EMBL/GenBank/DDBJ whole genome shotgun (WGS) entry which is preliminary data.</text>
</comment>
<evidence type="ECO:0000256" key="6">
    <source>
        <dbReference type="ARBA" id="ARBA00029555"/>
    </source>
</evidence>
<dbReference type="GO" id="GO:0005930">
    <property type="term" value="C:axoneme"/>
    <property type="evidence" value="ECO:0007669"/>
    <property type="project" value="UniProtKB-SubCell"/>
</dbReference>
<protein>
    <recommendedName>
        <fullName evidence="6">Cilia- and flagella-associated protein 91</fullName>
    </recommendedName>
</protein>
<organism evidence="8 9">
    <name type="scientific">Acanthosepion pharaonis</name>
    <name type="common">Pharaoh cuttlefish</name>
    <name type="synonym">Sepia pharaonis</name>
    <dbReference type="NCBI Taxonomy" id="158019"/>
    <lineage>
        <taxon>Eukaryota</taxon>
        <taxon>Metazoa</taxon>
        <taxon>Spiralia</taxon>
        <taxon>Lophotrochozoa</taxon>
        <taxon>Mollusca</taxon>
        <taxon>Cephalopoda</taxon>
        <taxon>Coleoidea</taxon>
        <taxon>Decapodiformes</taxon>
        <taxon>Sepiida</taxon>
        <taxon>Sepiina</taxon>
        <taxon>Sepiidae</taxon>
        <taxon>Acanthosepion</taxon>
    </lineage>
</organism>
<evidence type="ECO:0000313" key="9">
    <source>
        <dbReference type="Proteomes" id="UP000597762"/>
    </source>
</evidence>
<feature type="domain" description="CFAP91" evidence="7">
    <location>
        <begin position="40"/>
        <end position="192"/>
    </location>
</feature>
<name>A0A812BH55_ACAPH</name>
<dbReference type="Pfam" id="PF14738">
    <property type="entry name" value="CFAP91"/>
    <property type="match status" value="1"/>
</dbReference>
<keyword evidence="4" id="KW-0966">Cell projection</keyword>
<dbReference type="Proteomes" id="UP000597762">
    <property type="component" value="Unassembled WGS sequence"/>
</dbReference>
<proteinExistence type="inferred from homology"/>
<evidence type="ECO:0000256" key="1">
    <source>
        <dbReference type="ARBA" id="ARBA00004430"/>
    </source>
</evidence>